<reference evidence="2" key="2">
    <citation type="submission" date="2025-08" db="UniProtKB">
        <authorList>
            <consortium name="RefSeq"/>
        </authorList>
    </citation>
    <scope>IDENTIFICATION</scope>
    <source>
        <tissue evidence="2">Leaf</tissue>
    </source>
</reference>
<evidence type="ECO:0000313" key="1">
    <source>
        <dbReference type="Proteomes" id="UP000790787"/>
    </source>
</evidence>
<dbReference type="RefSeq" id="XP_075073597.1">
    <property type="nucleotide sequence ID" value="XM_075217496.1"/>
</dbReference>
<dbReference type="Proteomes" id="UP000790787">
    <property type="component" value="Chromosome 1"/>
</dbReference>
<reference evidence="1" key="1">
    <citation type="journal article" date="2014" name="Nat. Commun.">
        <title>The tobacco genome sequence and its comparison with those of tomato and potato.</title>
        <authorList>
            <person name="Sierro N."/>
            <person name="Battey J.N."/>
            <person name="Ouadi S."/>
            <person name="Bakaher N."/>
            <person name="Bovet L."/>
            <person name="Willig A."/>
            <person name="Goepfert S."/>
            <person name="Peitsch M.C."/>
            <person name="Ivanov N.V."/>
        </authorList>
    </citation>
    <scope>NUCLEOTIDE SEQUENCE [LARGE SCALE GENOMIC DNA]</scope>
</reference>
<proteinExistence type="predicted"/>
<keyword evidence="1" id="KW-1185">Reference proteome</keyword>
<gene>
    <name evidence="2" type="primary">LOC107813662</name>
</gene>
<accession>A0AC58RLJ9</accession>
<sequence>MDYCHSPLVKSFSVDLLSFSFPPCEQVETTVYDISASSMAIEIPNRYLLTVNEANFVSIKLSKSNYSLWKAQIVCLLESQELLGFVDGTITSLLETDGFDYLQWKKSDRFVKGLILGSLTEQVLRDVLDKATARDVWLELDHICNPQFEEDSDEEDYNRYLPLYRASLDGTWEKAEAFFSRENNASRAPLNSFLQTALHVAVGAKNDNAKHFVEKLVASMEDDPLDMTDCLGSTPLHYAARFGNLHAAKLLVARNKDLPNIGCDGLYPIHDAAEYGYNSMDVYTYLLGVTTVLDSYTGTSGIRLLRRLIHSDMYDFATELVTKHPDLAKNDTDERSSALKELAMKEFAFRSGSRLNCWQRSGSHLNCWQRLFFSCQLQEVTHERIPDDIENVTNERQMLKPKSCWLSPICERIYFITGESYQRIYFITAIKKLGALLFDVLIKIAPPLKHNKKHYNALKLAECLCEKIESLSHDEVVSIVSRPLLEAARYGSYELVEIIVRKFPSLVHFTDRSGKNIFHIAIEHRCENVFNLVYQMSQHRHQLMISIDSSHNTMLHLAGKLAPQNKLNLVSGPALHMQRELQWFKAVKKLVPPSYWEFGNNEDKIPAEVFTKEHAELKINGEEWMKATANSCTIAAALVATIAFAAAITVPGGNDNESGLPIFSRNSAFSIFAISNAASLFASSTSMLVFLSVLTSRYAEEDFLYALPRSLILGLFTLFLSITLMTLSFSATVYLVSGQRKSYVLVPVATLACLPIISFVLMQFPLLAALISSTYGRGIFGKKSNRPFY</sequence>
<organism evidence="1 2">
    <name type="scientific">Nicotiana tabacum</name>
    <name type="common">Common tobacco</name>
    <dbReference type="NCBI Taxonomy" id="4097"/>
    <lineage>
        <taxon>Eukaryota</taxon>
        <taxon>Viridiplantae</taxon>
        <taxon>Streptophyta</taxon>
        <taxon>Embryophyta</taxon>
        <taxon>Tracheophyta</taxon>
        <taxon>Spermatophyta</taxon>
        <taxon>Magnoliopsida</taxon>
        <taxon>eudicotyledons</taxon>
        <taxon>Gunneridae</taxon>
        <taxon>Pentapetalae</taxon>
        <taxon>asterids</taxon>
        <taxon>lamiids</taxon>
        <taxon>Solanales</taxon>
        <taxon>Solanaceae</taxon>
        <taxon>Nicotianoideae</taxon>
        <taxon>Nicotianeae</taxon>
        <taxon>Nicotiana</taxon>
    </lineage>
</organism>
<protein>
    <submittedName>
        <fullName evidence="2">Uncharacterized protein LOC107813662 isoform X1</fullName>
    </submittedName>
</protein>
<evidence type="ECO:0000313" key="2">
    <source>
        <dbReference type="RefSeq" id="XP_075073597.1"/>
    </source>
</evidence>
<name>A0AC58RLJ9_TOBAC</name>